<proteinExistence type="predicted"/>
<organism evidence="1 2">
    <name type="scientific">Methanosarcina baikalica</name>
    <dbReference type="NCBI Taxonomy" id="3073890"/>
    <lineage>
        <taxon>Archaea</taxon>
        <taxon>Methanobacteriati</taxon>
        <taxon>Methanobacteriota</taxon>
        <taxon>Stenosarchaea group</taxon>
        <taxon>Methanomicrobia</taxon>
        <taxon>Methanosarcinales</taxon>
        <taxon>Methanosarcinaceae</taxon>
        <taxon>Methanosarcina</taxon>
    </lineage>
</organism>
<keyword evidence="2" id="KW-1185">Reference proteome</keyword>
<protein>
    <submittedName>
        <fullName evidence="1">Uncharacterized protein</fullName>
    </submittedName>
</protein>
<dbReference type="RefSeq" id="WP_310576683.1">
    <property type="nucleotide sequence ID" value="NZ_JAVKPK010000060.1"/>
</dbReference>
<accession>A0ABU2D3U3</accession>
<comment type="caution">
    <text evidence="1">The sequence shown here is derived from an EMBL/GenBank/DDBJ whole genome shotgun (WGS) entry which is preliminary data.</text>
</comment>
<gene>
    <name evidence="1" type="ORF">RG963_12875</name>
</gene>
<sequence length="112" mass="12355">MNRKLTASLLVLCLAFSVGFAHAKPCEPTTFSNVSSDTFECMKTKLQDYGIYVPPGNEGELSSKGIVAHFLWDGKSTLTIKVTDKPDFVSCKTADNELKKFVDECQVSREKA</sequence>
<dbReference type="EMBL" id="JAVKPK010000060">
    <property type="protein sequence ID" value="MDR7666654.1"/>
    <property type="molecule type" value="Genomic_DNA"/>
</dbReference>
<name>A0ABU2D3U3_9EURY</name>
<evidence type="ECO:0000313" key="1">
    <source>
        <dbReference type="EMBL" id="MDR7666654.1"/>
    </source>
</evidence>
<evidence type="ECO:0000313" key="2">
    <source>
        <dbReference type="Proteomes" id="UP001246244"/>
    </source>
</evidence>
<reference evidence="2" key="1">
    <citation type="submission" date="2023-07" db="EMBL/GenBank/DDBJ databases">
        <title>Whole-genome sequencing of a new Methanosarcina sp. Z-7115.</title>
        <authorList>
            <person name="Zhilina T.N."/>
            <person name="Merkel A.Y."/>
        </authorList>
    </citation>
    <scope>NUCLEOTIDE SEQUENCE [LARGE SCALE GENOMIC DNA]</scope>
    <source>
        <strain evidence="2">Z-7115</strain>
    </source>
</reference>
<dbReference type="Proteomes" id="UP001246244">
    <property type="component" value="Unassembled WGS sequence"/>
</dbReference>